<evidence type="ECO:0000313" key="3">
    <source>
        <dbReference type="Proteomes" id="UP001341840"/>
    </source>
</evidence>
<feature type="compositionally biased region" description="Basic and acidic residues" evidence="1">
    <location>
        <begin position="174"/>
        <end position="191"/>
    </location>
</feature>
<organism evidence="2 3">
    <name type="scientific">Stylosanthes scabra</name>
    <dbReference type="NCBI Taxonomy" id="79078"/>
    <lineage>
        <taxon>Eukaryota</taxon>
        <taxon>Viridiplantae</taxon>
        <taxon>Streptophyta</taxon>
        <taxon>Embryophyta</taxon>
        <taxon>Tracheophyta</taxon>
        <taxon>Spermatophyta</taxon>
        <taxon>Magnoliopsida</taxon>
        <taxon>eudicotyledons</taxon>
        <taxon>Gunneridae</taxon>
        <taxon>Pentapetalae</taxon>
        <taxon>rosids</taxon>
        <taxon>fabids</taxon>
        <taxon>Fabales</taxon>
        <taxon>Fabaceae</taxon>
        <taxon>Papilionoideae</taxon>
        <taxon>50 kb inversion clade</taxon>
        <taxon>dalbergioids sensu lato</taxon>
        <taxon>Dalbergieae</taxon>
        <taxon>Pterocarpus clade</taxon>
        <taxon>Stylosanthes</taxon>
    </lineage>
</organism>
<reference evidence="2 3" key="1">
    <citation type="journal article" date="2023" name="Plants (Basel)">
        <title>Bridging the Gap: Combining Genomics and Transcriptomics Approaches to Understand Stylosanthes scabra, an Orphan Legume from the Brazilian Caatinga.</title>
        <authorList>
            <person name="Ferreira-Neto J.R.C."/>
            <person name="da Silva M.D."/>
            <person name="Binneck E."/>
            <person name="de Melo N.F."/>
            <person name="da Silva R.H."/>
            <person name="de Melo A.L.T.M."/>
            <person name="Pandolfi V."/>
            <person name="Bustamante F.O."/>
            <person name="Brasileiro-Vidal A.C."/>
            <person name="Benko-Iseppon A.M."/>
        </authorList>
    </citation>
    <scope>NUCLEOTIDE SEQUENCE [LARGE SCALE GENOMIC DNA]</scope>
    <source>
        <tissue evidence="2">Leaves</tissue>
    </source>
</reference>
<protein>
    <submittedName>
        <fullName evidence="2">Uncharacterized protein</fullName>
    </submittedName>
</protein>
<dbReference type="EMBL" id="JASCZI010181727">
    <property type="protein sequence ID" value="MED6185545.1"/>
    <property type="molecule type" value="Genomic_DNA"/>
</dbReference>
<feature type="compositionally biased region" description="Polar residues" evidence="1">
    <location>
        <begin position="216"/>
        <end position="230"/>
    </location>
</feature>
<comment type="caution">
    <text evidence="2">The sequence shown here is derived from an EMBL/GenBank/DDBJ whole genome shotgun (WGS) entry which is preliminary data.</text>
</comment>
<feature type="compositionally biased region" description="Polar residues" evidence="1">
    <location>
        <begin position="83"/>
        <end position="101"/>
    </location>
</feature>
<feature type="compositionally biased region" description="Acidic residues" evidence="1">
    <location>
        <begin position="137"/>
        <end position="161"/>
    </location>
</feature>
<feature type="compositionally biased region" description="Low complexity" evidence="1">
    <location>
        <begin position="57"/>
        <end position="67"/>
    </location>
</feature>
<evidence type="ECO:0000313" key="2">
    <source>
        <dbReference type="EMBL" id="MED6185545.1"/>
    </source>
</evidence>
<evidence type="ECO:0000256" key="1">
    <source>
        <dbReference type="SAM" id="MobiDB-lite"/>
    </source>
</evidence>
<name>A0ABU6WKD9_9FABA</name>
<accession>A0ABU6WKD9</accession>
<dbReference type="Proteomes" id="UP001341840">
    <property type="component" value="Unassembled WGS sequence"/>
</dbReference>
<sequence length="238" mass="26404">MSWGLSRSGDITLMMNPSSILSIVFGSTLTRPYEIPIEALMADKILSSSKDEKSSTRRPSSSRCPTPHYSPRRMPVAQRERSTSSVKGTRSFRCGTTSSSLRKPRSWELIPPSEGWMCDGDDEKETGGMQTSVTNDESSEEDPEEDPKEEEEDPEEEDNPEDWIPATPSLPMDIDAKDGYLHYIEELEHPPEPSPLRSSQAFVPDVPVEAVDRQTDSCNGSSYELSGVWQSPSSSPSL</sequence>
<gene>
    <name evidence="2" type="ORF">PIB30_058140</name>
</gene>
<keyword evidence="3" id="KW-1185">Reference proteome</keyword>
<proteinExistence type="predicted"/>
<feature type="region of interest" description="Disordered" evidence="1">
    <location>
        <begin position="46"/>
        <end position="238"/>
    </location>
</feature>